<evidence type="ECO:0000313" key="2">
    <source>
        <dbReference type="Proteomes" id="UP000218811"/>
    </source>
</evidence>
<dbReference type="OrthoDB" id="10039566at2759"/>
<keyword evidence="2" id="KW-1185">Reference proteome</keyword>
<gene>
    <name evidence="1" type="ORF">WOLCODRAFT_20581</name>
</gene>
<dbReference type="AlphaFoldDB" id="A0A2H3J3F9"/>
<accession>A0A2H3J3F9</accession>
<name>A0A2H3J3F9_WOLCO</name>
<proteinExistence type="predicted"/>
<sequence>MEKALFEGYLTGRMCLTQSNGILSSPPQIATSSRIPNFIISYRPKHALGHRDQPLGRPTTAGGTSTQTRLIKMSTAGVDAGALALTLADGKDRTPVMTVLILNLQLGAQADSHYGSSPSLSSFYVMVKLLLRLKLKASLKPNRKSSMPDCVRKILQRLQSFRDKVSLSGFQIIGSIKQSNGDGYMRAVVNAEVENSTKVSCVANIAVVVYYGDTKIGSVELENFQIRPEIPTRQEVEWRSRPLNPVNSDVQRLFANQVITKMESPIKLRIENISAKICGRLFNLPRYEIQTQIRGLGIQLVRHVNVHVLLMSVMFRRNVSFELDFASIHQIDAAPENPVDTRLQIHSIDLNVSVRGVHIATVKHNFGNTFFIDPKDRNKTPEIADAYLVGGLLKTLQMGTETSACLDVVVKAASVT</sequence>
<dbReference type="Proteomes" id="UP000218811">
    <property type="component" value="Unassembled WGS sequence"/>
</dbReference>
<reference evidence="1 2" key="1">
    <citation type="journal article" date="2012" name="Science">
        <title>The Paleozoic origin of enzymatic lignin decomposition reconstructed from 31 fungal genomes.</title>
        <authorList>
            <person name="Floudas D."/>
            <person name="Binder M."/>
            <person name="Riley R."/>
            <person name="Barry K."/>
            <person name="Blanchette R.A."/>
            <person name="Henrissat B."/>
            <person name="Martinez A.T."/>
            <person name="Otillar R."/>
            <person name="Spatafora J.W."/>
            <person name="Yadav J.S."/>
            <person name="Aerts A."/>
            <person name="Benoit I."/>
            <person name="Boyd A."/>
            <person name="Carlson A."/>
            <person name="Copeland A."/>
            <person name="Coutinho P.M."/>
            <person name="de Vries R.P."/>
            <person name="Ferreira P."/>
            <person name="Findley K."/>
            <person name="Foster B."/>
            <person name="Gaskell J."/>
            <person name="Glotzer D."/>
            <person name="Gorecki P."/>
            <person name="Heitman J."/>
            <person name="Hesse C."/>
            <person name="Hori C."/>
            <person name="Igarashi K."/>
            <person name="Jurgens J.A."/>
            <person name="Kallen N."/>
            <person name="Kersten P."/>
            <person name="Kohler A."/>
            <person name="Kuees U."/>
            <person name="Kumar T.K.A."/>
            <person name="Kuo A."/>
            <person name="LaButti K."/>
            <person name="Larrondo L.F."/>
            <person name="Lindquist E."/>
            <person name="Ling A."/>
            <person name="Lombard V."/>
            <person name="Lucas S."/>
            <person name="Lundell T."/>
            <person name="Martin R."/>
            <person name="McLaughlin D.J."/>
            <person name="Morgenstern I."/>
            <person name="Morin E."/>
            <person name="Murat C."/>
            <person name="Nagy L.G."/>
            <person name="Nolan M."/>
            <person name="Ohm R.A."/>
            <person name="Patyshakuliyeva A."/>
            <person name="Rokas A."/>
            <person name="Ruiz-Duenas F.J."/>
            <person name="Sabat G."/>
            <person name="Salamov A."/>
            <person name="Samejima M."/>
            <person name="Schmutz J."/>
            <person name="Slot J.C."/>
            <person name="St John F."/>
            <person name="Stenlid J."/>
            <person name="Sun H."/>
            <person name="Sun S."/>
            <person name="Syed K."/>
            <person name="Tsang A."/>
            <person name="Wiebenga A."/>
            <person name="Young D."/>
            <person name="Pisabarro A."/>
            <person name="Eastwood D.C."/>
            <person name="Martin F."/>
            <person name="Cullen D."/>
            <person name="Grigoriev I.V."/>
            <person name="Hibbett D.S."/>
        </authorList>
    </citation>
    <scope>NUCLEOTIDE SEQUENCE [LARGE SCALE GENOMIC DNA]</scope>
    <source>
        <strain evidence="1 2">MD-104</strain>
    </source>
</reference>
<dbReference type="STRING" id="742152.A0A2H3J3F9"/>
<dbReference type="EMBL" id="KB467876">
    <property type="protein sequence ID" value="PCH36501.1"/>
    <property type="molecule type" value="Genomic_DNA"/>
</dbReference>
<protein>
    <submittedName>
        <fullName evidence="1">Uncharacterized protein</fullName>
    </submittedName>
</protein>
<organism evidence="1 2">
    <name type="scientific">Wolfiporia cocos (strain MD-104)</name>
    <name type="common">Brown rot fungus</name>
    <dbReference type="NCBI Taxonomy" id="742152"/>
    <lineage>
        <taxon>Eukaryota</taxon>
        <taxon>Fungi</taxon>
        <taxon>Dikarya</taxon>
        <taxon>Basidiomycota</taxon>
        <taxon>Agaricomycotina</taxon>
        <taxon>Agaricomycetes</taxon>
        <taxon>Polyporales</taxon>
        <taxon>Phaeolaceae</taxon>
        <taxon>Wolfiporia</taxon>
    </lineage>
</organism>
<evidence type="ECO:0000313" key="1">
    <source>
        <dbReference type="EMBL" id="PCH36501.1"/>
    </source>
</evidence>